<comment type="caution">
    <text evidence="1">The sequence shown here is derived from an EMBL/GenBank/DDBJ whole genome shotgun (WGS) entry which is preliminary data.</text>
</comment>
<proteinExistence type="predicted"/>
<dbReference type="Proteomes" id="UP001165064">
    <property type="component" value="Unassembled WGS sequence"/>
</dbReference>
<accession>A0ACB5T7Z9</accession>
<organism evidence="1 2">
    <name type="scientific">Ambrosiozyma monospora</name>
    <name type="common">Yeast</name>
    <name type="synonym">Endomycopsis monosporus</name>
    <dbReference type="NCBI Taxonomy" id="43982"/>
    <lineage>
        <taxon>Eukaryota</taxon>
        <taxon>Fungi</taxon>
        <taxon>Dikarya</taxon>
        <taxon>Ascomycota</taxon>
        <taxon>Saccharomycotina</taxon>
        <taxon>Pichiomycetes</taxon>
        <taxon>Pichiales</taxon>
        <taxon>Pichiaceae</taxon>
        <taxon>Ambrosiozyma</taxon>
    </lineage>
</organism>
<sequence>MGYANSGLGSAELLMKARRDLSTLEDETSGFVAADMAYILFCSAGVMILTPAIGLFYGGALKRKNVIQLLFQSFMVTSTITMQWFLFGYSLAVSPSSSAVMGNFRLGALQNISAGPFIEGGTIPSILYFVFSAFFPVATVQIFVGAISERAPVLPSLVVGFIWCTVCYCPFAYSTWCANGWLYNLGALDFAGGGPVHIASGVSSLAFSYFIGPRKYWKDPKTGKDFLPQNPIATFIGVSIIWFSWFCFNSGTLLTVNVRTAYIMANTHIAACCASFAFVVVDRIKTGRWSVIAACEGAVAGLVNITPSCGFYSPYWAFITSLFVGACCRLAYDFNDWVKIDDTTRSFVIHGFGGILGSLCLGVFASPYIAGLDGVTEIEGGWIFHHWKQMGYQIAGWSSICVWSFVATYIICFVVDKIPGCKMKGLEEAELMGMDFYEMAEVDGLLSESSDLNMYRESSIEVIEGTSSGSDAHASKSGSVNVKSDEVV</sequence>
<name>A0ACB5T7Z9_AMBMO</name>
<dbReference type="EMBL" id="BSXS01004727">
    <property type="protein sequence ID" value="GME83389.1"/>
    <property type="molecule type" value="Genomic_DNA"/>
</dbReference>
<reference evidence="1" key="1">
    <citation type="submission" date="2023-04" db="EMBL/GenBank/DDBJ databases">
        <title>Ambrosiozyma monospora NBRC 10751.</title>
        <authorList>
            <person name="Ichikawa N."/>
            <person name="Sato H."/>
            <person name="Tonouchi N."/>
        </authorList>
    </citation>
    <scope>NUCLEOTIDE SEQUENCE</scope>
    <source>
        <strain evidence="1">NBRC 10751</strain>
    </source>
</reference>
<gene>
    <name evidence="1" type="ORF">Amon02_000613900</name>
</gene>
<evidence type="ECO:0000313" key="2">
    <source>
        <dbReference type="Proteomes" id="UP001165064"/>
    </source>
</evidence>
<protein>
    <submittedName>
        <fullName evidence="1">Unnamed protein product</fullName>
    </submittedName>
</protein>
<keyword evidence="2" id="KW-1185">Reference proteome</keyword>
<evidence type="ECO:0000313" key="1">
    <source>
        <dbReference type="EMBL" id="GME83389.1"/>
    </source>
</evidence>